<evidence type="ECO:0000313" key="1">
    <source>
        <dbReference type="EMBL" id="AEX02167.1"/>
    </source>
</evidence>
<sequence length="88" mass="9504">MIEGDTVLMAGGEFSAGEYQLQLLEYQRKGLVEAQRMLVAESTVKPGAVREKMQAVAFLHQTCSKTGGHSTFQPPLLAGGILRYGTGF</sequence>
<name>A0A0H3H3G2_KLEM8</name>
<reference evidence="1 2" key="1">
    <citation type="journal article" date="2012" name="J. Bacteriol.">
        <title>Complete genome sequence of Klebsiella oxytoca KCTC 1686, used in production of 2,3-butanediol.</title>
        <authorList>
            <person name="Shin S.H."/>
            <person name="Kim S."/>
            <person name="Kim J.Y."/>
            <person name="Lee S."/>
            <person name="Um Y."/>
            <person name="Oh M.K."/>
            <person name="Kim Y.R."/>
            <person name="Lee J."/>
            <person name="Yang K.S."/>
        </authorList>
    </citation>
    <scope>NUCLEOTIDE SEQUENCE [LARGE SCALE GENOMIC DNA]</scope>
    <source>
        <strain evidence="2">ATCC 8724 / DSM 4798 / JCM 20051 / NBRC 3318 / NRRL B-199 / KCTC 1686</strain>
    </source>
</reference>
<protein>
    <submittedName>
        <fullName evidence="1">Uncharacterized protein</fullName>
    </submittedName>
</protein>
<dbReference type="EMBL" id="CP003218">
    <property type="protein sequence ID" value="AEX02167.1"/>
    <property type="molecule type" value="Genomic_DNA"/>
</dbReference>
<evidence type="ECO:0000313" key="2">
    <source>
        <dbReference type="Proteomes" id="UP000007843"/>
    </source>
</evidence>
<dbReference type="Proteomes" id="UP000007843">
    <property type="component" value="Chromosome"/>
</dbReference>
<accession>A0A0H3H3G2</accession>
<dbReference type="HOGENOM" id="CLU_189860_0_0_6"/>
<proteinExistence type="predicted"/>
<dbReference type="KEGG" id="kox:KOX_02130"/>
<organism evidence="1 2">
    <name type="scientific">Klebsiella michiganensis (strain ATCC 8724 / DSM 4798 / JCM 20051 / NBRC 3318 / NRRL B-199 / KCTC 1686 / BUCSAV 143 / CCM 1901)</name>
    <dbReference type="NCBI Taxonomy" id="1006551"/>
    <lineage>
        <taxon>Bacteria</taxon>
        <taxon>Pseudomonadati</taxon>
        <taxon>Pseudomonadota</taxon>
        <taxon>Gammaproteobacteria</taxon>
        <taxon>Enterobacterales</taxon>
        <taxon>Enterobacteriaceae</taxon>
        <taxon>Klebsiella/Raoultella group</taxon>
        <taxon>Klebsiella</taxon>
    </lineage>
</organism>
<dbReference type="AlphaFoldDB" id="A0A0H3H3G2"/>
<gene>
    <name evidence="1" type="ordered locus">KOX_02130</name>
</gene>